<dbReference type="Proteomes" id="UP000789342">
    <property type="component" value="Unassembled WGS sequence"/>
</dbReference>
<proteinExistence type="predicted"/>
<feature type="non-terminal residue" evidence="1">
    <location>
        <position position="59"/>
    </location>
</feature>
<sequence length="59" mass="6702">MDGNNKIVTSHLKHRLLIKEMFIGFFKNFFPKVTLSFGDLPSADVVLLESQANGNYQMV</sequence>
<dbReference type="AlphaFoldDB" id="A0A9N9NMZ5"/>
<dbReference type="EMBL" id="CAJVPV010031746">
    <property type="protein sequence ID" value="CAG8743437.1"/>
    <property type="molecule type" value="Genomic_DNA"/>
</dbReference>
<keyword evidence="2" id="KW-1185">Reference proteome</keyword>
<name>A0A9N9NMZ5_9GLOM</name>
<evidence type="ECO:0000313" key="1">
    <source>
        <dbReference type="EMBL" id="CAG8743437.1"/>
    </source>
</evidence>
<comment type="caution">
    <text evidence="1">The sequence shown here is derived from an EMBL/GenBank/DDBJ whole genome shotgun (WGS) entry which is preliminary data.</text>
</comment>
<evidence type="ECO:0000313" key="2">
    <source>
        <dbReference type="Proteomes" id="UP000789342"/>
    </source>
</evidence>
<reference evidence="1" key="1">
    <citation type="submission" date="2021-06" db="EMBL/GenBank/DDBJ databases">
        <authorList>
            <person name="Kallberg Y."/>
            <person name="Tangrot J."/>
            <person name="Rosling A."/>
        </authorList>
    </citation>
    <scope>NUCLEOTIDE SEQUENCE</scope>
    <source>
        <strain evidence="1">CL551</strain>
    </source>
</reference>
<gene>
    <name evidence="1" type="ORF">AMORRO_LOCUS14875</name>
</gene>
<organism evidence="1 2">
    <name type="scientific">Acaulospora morrowiae</name>
    <dbReference type="NCBI Taxonomy" id="94023"/>
    <lineage>
        <taxon>Eukaryota</taxon>
        <taxon>Fungi</taxon>
        <taxon>Fungi incertae sedis</taxon>
        <taxon>Mucoromycota</taxon>
        <taxon>Glomeromycotina</taxon>
        <taxon>Glomeromycetes</taxon>
        <taxon>Diversisporales</taxon>
        <taxon>Acaulosporaceae</taxon>
        <taxon>Acaulospora</taxon>
    </lineage>
</organism>
<protein>
    <submittedName>
        <fullName evidence="1">9551_t:CDS:1</fullName>
    </submittedName>
</protein>
<accession>A0A9N9NMZ5</accession>